<organism evidence="1 2">
    <name type="scientific">Panagrolaimus sp. PS1159</name>
    <dbReference type="NCBI Taxonomy" id="55785"/>
    <lineage>
        <taxon>Eukaryota</taxon>
        <taxon>Metazoa</taxon>
        <taxon>Ecdysozoa</taxon>
        <taxon>Nematoda</taxon>
        <taxon>Chromadorea</taxon>
        <taxon>Rhabditida</taxon>
        <taxon>Tylenchina</taxon>
        <taxon>Panagrolaimomorpha</taxon>
        <taxon>Panagrolaimoidea</taxon>
        <taxon>Panagrolaimidae</taxon>
        <taxon>Panagrolaimus</taxon>
    </lineage>
</organism>
<reference evidence="2" key="1">
    <citation type="submission" date="2022-11" db="UniProtKB">
        <authorList>
            <consortium name="WormBaseParasite"/>
        </authorList>
    </citation>
    <scope>IDENTIFICATION</scope>
</reference>
<dbReference type="WBParaSite" id="PS1159_v2.g738.t1">
    <property type="protein sequence ID" value="PS1159_v2.g738.t1"/>
    <property type="gene ID" value="PS1159_v2.g738"/>
</dbReference>
<accession>A0AC35GQ49</accession>
<sequence length="513" mass="58213">MSRQKATNQRKIELAMTAQRRSSRAQDTIENVRNALPKRVWFYIAVICILSSISIQFIAPFIQLLLTNSLICYNPLVNDNIKKIYDCIGTPNNINQQKSSIFKKTNSLQKITYFAEPFPVEPWVHSDEDETVETSDLRLSVIPRRPISPIPDPFTEAEAIAALQLAKKSRERGNNRKAEVIIEHAFALAPHHPDVLTEYGIFMETVRNNVIEAEGLYKKALNLNPSHSEALIRRAKTLPLVEEIDNNMFREIRKKREMFLKIPRWNSGLKRAMRESYFQHIYHTVALEGNTFTLGQTRSILESKLAVAGKSIIEHNEILGMDAALRFLNQTLAHVGSIKIEDILAIHKRVLGFVDPIAAGYLRTTQVFVGSFVPTAPEFVRQELDELIEWLNDEETLRIDPVELAAIAHYKLVYIHPFIDGNGRTARLLMNFILMQAGFPPVIIPVEERGKYYLTLKSANDGDLRPFIRFIAKMTDDSLQSFISSASICDPKDCPENGKIGGKDTASKIIETD</sequence>
<evidence type="ECO:0000313" key="1">
    <source>
        <dbReference type="Proteomes" id="UP000887580"/>
    </source>
</evidence>
<evidence type="ECO:0000313" key="2">
    <source>
        <dbReference type="WBParaSite" id="PS1159_v2.g738.t1"/>
    </source>
</evidence>
<protein>
    <submittedName>
        <fullName evidence="2">Protein adenylyltransferase</fullName>
    </submittedName>
</protein>
<name>A0AC35GQ49_9BILA</name>
<dbReference type="Proteomes" id="UP000887580">
    <property type="component" value="Unplaced"/>
</dbReference>
<proteinExistence type="predicted"/>